<dbReference type="Pfam" id="PF01812">
    <property type="entry name" value="5-FTHF_cyc-lig"/>
    <property type="match status" value="1"/>
</dbReference>
<dbReference type="PIRSF" id="PIRSF006806">
    <property type="entry name" value="FTHF_cligase"/>
    <property type="match status" value="1"/>
</dbReference>
<dbReference type="RefSeq" id="WP_188561207.1">
    <property type="nucleotide sequence ID" value="NZ_BMGY01000008.1"/>
</dbReference>
<protein>
    <recommendedName>
        <fullName evidence="4">5-formyltetrahydrofolate cyclo-ligase</fullName>
        <ecNumber evidence="4">6.3.3.2</ecNumber>
    </recommendedName>
</protein>
<dbReference type="Proteomes" id="UP000637774">
    <property type="component" value="Unassembled WGS sequence"/>
</dbReference>
<proteinExistence type="inferred from homology"/>
<keyword evidence="4" id="KW-0479">Metal-binding</keyword>
<evidence type="ECO:0000256" key="2">
    <source>
        <dbReference type="ARBA" id="ARBA00022741"/>
    </source>
</evidence>
<comment type="caution">
    <text evidence="5">The sequence shown here is derived from an EMBL/GenBank/DDBJ whole genome shotgun (WGS) entry which is preliminary data.</text>
</comment>
<organism evidence="5 6">
    <name type="scientific">Hymenobacter frigidus</name>
    <dbReference type="NCBI Taxonomy" id="1524095"/>
    <lineage>
        <taxon>Bacteria</taxon>
        <taxon>Pseudomonadati</taxon>
        <taxon>Bacteroidota</taxon>
        <taxon>Cytophagia</taxon>
        <taxon>Cytophagales</taxon>
        <taxon>Hymenobacteraceae</taxon>
        <taxon>Hymenobacter</taxon>
    </lineage>
</organism>
<dbReference type="InterPro" id="IPR002698">
    <property type="entry name" value="FTHF_cligase"/>
</dbReference>
<dbReference type="PANTHER" id="PTHR23407:SF1">
    <property type="entry name" value="5-FORMYLTETRAHYDROFOLATE CYCLO-LIGASE"/>
    <property type="match status" value="1"/>
</dbReference>
<dbReference type="EMBL" id="BMGY01000008">
    <property type="protein sequence ID" value="GGH83231.1"/>
    <property type="molecule type" value="Genomic_DNA"/>
</dbReference>
<accession>A0ABQ1ZZH3</accession>
<sequence>MIKSELRRAALAHRAALSSQEVAHRSQQLCDQLFQHFPVAEWRWLHVFLPITQRHEPDTWRIIRRIWAEKMPIRLAVPVVPADGVSLTHYELTAETLLHLNRWGIPEPAAATEVPATAFDAVLVPLLAMDRAGHRVGYGAGYYDRFLAQCRPGTQFIGLNVLNEPLPEAIADVRPTDVPLTACLSPGGVQHFGSIR</sequence>
<dbReference type="PANTHER" id="PTHR23407">
    <property type="entry name" value="ATPASE INHIBITOR/5-FORMYLTETRAHYDROFOLATE CYCLO-LIGASE"/>
    <property type="match status" value="1"/>
</dbReference>
<dbReference type="InterPro" id="IPR037171">
    <property type="entry name" value="NagB/RpiA_transferase-like"/>
</dbReference>
<name>A0ABQ1ZZH3_9BACT</name>
<dbReference type="EC" id="6.3.3.2" evidence="4"/>
<keyword evidence="2 4" id="KW-0547">Nucleotide-binding</keyword>
<keyword evidence="6" id="KW-1185">Reference proteome</keyword>
<evidence type="ECO:0000313" key="5">
    <source>
        <dbReference type="EMBL" id="GGH83231.1"/>
    </source>
</evidence>
<dbReference type="NCBIfam" id="TIGR02727">
    <property type="entry name" value="MTHFS_bact"/>
    <property type="match status" value="1"/>
</dbReference>
<dbReference type="InterPro" id="IPR024185">
    <property type="entry name" value="FTHF_cligase-like_sf"/>
</dbReference>
<keyword evidence="4" id="KW-0460">Magnesium</keyword>
<evidence type="ECO:0000256" key="4">
    <source>
        <dbReference type="RuleBase" id="RU361279"/>
    </source>
</evidence>
<comment type="similarity">
    <text evidence="1 4">Belongs to the 5-formyltetrahydrofolate cyclo-ligase family.</text>
</comment>
<evidence type="ECO:0000256" key="1">
    <source>
        <dbReference type="ARBA" id="ARBA00010638"/>
    </source>
</evidence>
<reference evidence="6" key="1">
    <citation type="journal article" date="2019" name="Int. J. Syst. Evol. Microbiol.">
        <title>The Global Catalogue of Microorganisms (GCM) 10K type strain sequencing project: providing services to taxonomists for standard genome sequencing and annotation.</title>
        <authorList>
            <consortium name="The Broad Institute Genomics Platform"/>
            <consortium name="The Broad Institute Genome Sequencing Center for Infectious Disease"/>
            <person name="Wu L."/>
            <person name="Ma J."/>
        </authorList>
    </citation>
    <scope>NUCLEOTIDE SEQUENCE [LARGE SCALE GENOMIC DNA]</scope>
    <source>
        <strain evidence="6">CGMCC 1.14966</strain>
    </source>
</reference>
<comment type="catalytic activity">
    <reaction evidence="4">
        <text>(6S)-5-formyl-5,6,7,8-tetrahydrofolate + ATP = (6R)-5,10-methenyltetrahydrofolate + ADP + phosphate</text>
        <dbReference type="Rhea" id="RHEA:10488"/>
        <dbReference type="ChEBI" id="CHEBI:30616"/>
        <dbReference type="ChEBI" id="CHEBI:43474"/>
        <dbReference type="ChEBI" id="CHEBI:57455"/>
        <dbReference type="ChEBI" id="CHEBI:57457"/>
        <dbReference type="ChEBI" id="CHEBI:456216"/>
        <dbReference type="EC" id="6.3.3.2"/>
    </reaction>
</comment>
<evidence type="ECO:0000313" key="6">
    <source>
        <dbReference type="Proteomes" id="UP000637774"/>
    </source>
</evidence>
<dbReference type="SUPFAM" id="SSF100950">
    <property type="entry name" value="NagB/RpiA/CoA transferase-like"/>
    <property type="match status" value="1"/>
</dbReference>
<gene>
    <name evidence="5" type="primary">ygfA</name>
    <name evidence="5" type="ORF">GCM10011495_12640</name>
</gene>
<keyword evidence="3 4" id="KW-0067">ATP-binding</keyword>
<dbReference type="Gene3D" id="3.40.50.10420">
    <property type="entry name" value="NagB/RpiA/CoA transferase-like"/>
    <property type="match status" value="1"/>
</dbReference>
<evidence type="ECO:0000256" key="3">
    <source>
        <dbReference type="ARBA" id="ARBA00022840"/>
    </source>
</evidence>
<comment type="cofactor">
    <cofactor evidence="4">
        <name>Mg(2+)</name>
        <dbReference type="ChEBI" id="CHEBI:18420"/>
    </cofactor>
</comment>